<dbReference type="Pfam" id="PF02940">
    <property type="entry name" value="mRNA_triPase"/>
    <property type="match status" value="1"/>
</dbReference>
<evidence type="ECO:0000256" key="7">
    <source>
        <dbReference type="ARBA" id="ARBA00047740"/>
    </source>
</evidence>
<feature type="region of interest" description="Disordered" evidence="9">
    <location>
        <begin position="425"/>
        <end position="445"/>
    </location>
</feature>
<dbReference type="GO" id="GO:0004651">
    <property type="term" value="F:polynucleotide 5'-phosphatase activity"/>
    <property type="evidence" value="ECO:0007669"/>
    <property type="project" value="UniProtKB-UniRule"/>
</dbReference>
<comment type="catalytic activity">
    <reaction evidence="7">
        <text>a 5'-end triphospho-ribonucleoside in mRNA + H2O = a 5'-end diphospho-ribonucleoside in mRNA + phosphate + H(+)</text>
        <dbReference type="Rhea" id="RHEA:67004"/>
        <dbReference type="Rhea" id="RHEA-COMP:17164"/>
        <dbReference type="Rhea" id="RHEA-COMP:17165"/>
        <dbReference type="ChEBI" id="CHEBI:15377"/>
        <dbReference type="ChEBI" id="CHEBI:15378"/>
        <dbReference type="ChEBI" id="CHEBI:43474"/>
        <dbReference type="ChEBI" id="CHEBI:167616"/>
        <dbReference type="ChEBI" id="CHEBI:167618"/>
        <dbReference type="EC" id="3.6.1.74"/>
    </reaction>
    <physiologicalReaction direction="left-to-right" evidence="7">
        <dbReference type="Rhea" id="RHEA:67005"/>
    </physiologicalReaction>
</comment>
<feature type="domain" description="mRNA triphosphatase Cet1-like" evidence="10">
    <location>
        <begin position="476"/>
        <end position="709"/>
    </location>
</feature>
<evidence type="ECO:0000259" key="10">
    <source>
        <dbReference type="Pfam" id="PF02940"/>
    </source>
</evidence>
<proteinExistence type="inferred from homology"/>
<feature type="compositionally biased region" description="Polar residues" evidence="9">
    <location>
        <begin position="123"/>
        <end position="140"/>
    </location>
</feature>
<sequence>MDITSMLSSDDGPPKKSPVAQRATSSGSTYVLSGNGIRPPPPPLSRHSSQQSGPGWPSTPHDNDPYAQSAQRHTPTASLTPLQTRGPPGQFPFSAQASASPNGYPQHHTPLTHTPGGHPQYLPHQSQPPSLGPQHPQSAHPQMYRQQTSSSSPTPSSQHSQPPYGIRQSPLAATSHLPHQAPPPHFQQYQSHPGTPLGPPSLQQRGPAHSAHQDPYSPLHQRNLSGVSNGVVGGSPARQYPHMGQQQPPTTSEYFNQLDRERSLSVSPKSQVPVRAPSMGSRQSSYQEPQSARSSMHVPMAQPVVLQNHVMQNGVSQATTRQTPPVALTNATPQSLLPTTVLTDAPAPPQHQSEKMGMKHLIAPAPATVKQQSPVAMNVSLKRSASPEALSSAPRSKMIKTRPSERPPWARLHPKNPYYKMHGHSVTTNGHGNDGNGSKPVAQERQKTAVPDTCLANARELLGGWEASYQGKSLNPSMYKVVQDWLWMKLSELDQVDPAMLEIEAKVGKLLNKSDGNRASFGVSSTCTVAESHNHLLSFESHMDPPEYQAINEALNQSVIKAQVKGREPMRYKRIEQTDSSHHLNTTGNSLIPAAMKQYTNTRPPRLRISHDKATQSLKAAIIKLPVANLHIHAPDGAYDCRISINIELNFLPLLTTAQLKLDDIIDHGAPAEASRQKNRMNYKHLAYDIDLTAVQQGDKMSYELELEVDAALLKAHMGMLMKREPSAYVEIVSGFLENAQFLMRAR</sequence>
<evidence type="ECO:0000256" key="2">
    <source>
        <dbReference type="ARBA" id="ARBA00004123"/>
    </source>
</evidence>
<feature type="compositionally biased region" description="Low complexity" evidence="9">
    <location>
        <begin position="105"/>
        <end position="120"/>
    </location>
</feature>
<dbReference type="AlphaFoldDB" id="A0A1V8TMW6"/>
<dbReference type="InterPro" id="IPR040343">
    <property type="entry name" value="Cet1/Ctl1"/>
</dbReference>
<feature type="compositionally biased region" description="Polar residues" evidence="9">
    <location>
        <begin position="22"/>
        <end position="32"/>
    </location>
</feature>
<protein>
    <recommendedName>
        <fullName evidence="8">mRNA-capping enzyme subunit beta</fullName>
        <ecNumber evidence="8">3.6.1.74</ecNumber>
    </recommendedName>
    <alternativeName>
        <fullName evidence="8">mRNA 5'-phosphatase</fullName>
    </alternativeName>
    <alternativeName>
        <fullName evidence="8">mRNA 5'-triphosphate monophosphatase</fullName>
    </alternativeName>
</protein>
<keyword evidence="12" id="KW-1185">Reference proteome</keyword>
<gene>
    <name evidence="11" type="ORF">B0A48_02050</name>
</gene>
<feature type="region of interest" description="Disordered" evidence="9">
    <location>
        <begin position="383"/>
        <end position="412"/>
    </location>
</feature>
<organism evidence="11 12">
    <name type="scientific">Cryoendolithus antarcticus</name>
    <dbReference type="NCBI Taxonomy" id="1507870"/>
    <lineage>
        <taxon>Eukaryota</taxon>
        <taxon>Fungi</taxon>
        <taxon>Dikarya</taxon>
        <taxon>Ascomycota</taxon>
        <taxon>Pezizomycotina</taxon>
        <taxon>Dothideomycetes</taxon>
        <taxon>Dothideomycetidae</taxon>
        <taxon>Cladosporiales</taxon>
        <taxon>Cladosporiaceae</taxon>
        <taxon>Cryoendolithus</taxon>
    </lineage>
</organism>
<name>A0A1V8TMW6_9PEZI</name>
<evidence type="ECO:0000256" key="6">
    <source>
        <dbReference type="ARBA" id="ARBA00023242"/>
    </source>
</evidence>
<dbReference type="EC" id="3.6.1.74" evidence="8"/>
<dbReference type="Gene3D" id="3.20.100.10">
    <property type="entry name" value="mRNA triphosphatase Cet1-like"/>
    <property type="match status" value="1"/>
</dbReference>
<evidence type="ECO:0000256" key="8">
    <source>
        <dbReference type="RuleBase" id="RU367053"/>
    </source>
</evidence>
<evidence type="ECO:0000313" key="12">
    <source>
        <dbReference type="Proteomes" id="UP000192596"/>
    </source>
</evidence>
<evidence type="ECO:0000256" key="9">
    <source>
        <dbReference type="SAM" id="MobiDB-lite"/>
    </source>
</evidence>
<reference evidence="12" key="1">
    <citation type="submission" date="2017-03" db="EMBL/GenBank/DDBJ databases">
        <title>Genomes of endolithic fungi from Antarctica.</title>
        <authorList>
            <person name="Coleine C."/>
            <person name="Masonjones S."/>
            <person name="Stajich J.E."/>
        </authorList>
    </citation>
    <scope>NUCLEOTIDE SEQUENCE [LARGE SCALE GENOMIC DNA]</scope>
    <source>
        <strain evidence="12">CCFEE 5527</strain>
    </source>
</reference>
<dbReference type="InterPro" id="IPR004206">
    <property type="entry name" value="mRNA_triPase_Cet1"/>
</dbReference>
<comment type="subcellular location">
    <subcellularLocation>
        <location evidence="2 8">Nucleus</location>
    </subcellularLocation>
</comment>
<evidence type="ECO:0000256" key="1">
    <source>
        <dbReference type="ARBA" id="ARBA00001946"/>
    </source>
</evidence>
<dbReference type="GO" id="GO:0140818">
    <property type="term" value="F:mRNA 5'-triphosphate monophosphatase activity"/>
    <property type="evidence" value="ECO:0007669"/>
    <property type="project" value="UniProtKB-EC"/>
</dbReference>
<comment type="subunit">
    <text evidence="8">Heterodimer. The mRNA-capping enzyme is composed of two separate chains alpha and beta, respectively a mRNA guanylyltransferase and an mRNA 5'-triphosphate monophosphatase.</text>
</comment>
<dbReference type="GO" id="GO:0031533">
    <property type="term" value="C:mRNA capping enzyme complex"/>
    <property type="evidence" value="ECO:0007669"/>
    <property type="project" value="UniProtKB-UniRule"/>
</dbReference>
<keyword evidence="4 8" id="KW-0507">mRNA processing</keyword>
<feature type="compositionally biased region" description="Polar residues" evidence="9">
    <location>
        <begin position="244"/>
        <end position="255"/>
    </location>
</feature>
<comment type="caution">
    <text evidence="11">The sequence shown here is derived from an EMBL/GenBank/DDBJ whole genome shotgun (WGS) entry which is preliminary data.</text>
</comment>
<evidence type="ECO:0000256" key="3">
    <source>
        <dbReference type="ARBA" id="ARBA00006345"/>
    </source>
</evidence>
<dbReference type="PANTHER" id="PTHR28118">
    <property type="entry name" value="POLYNUCLEOTIDE 5'-TRIPHOSPHATASE-RELATED"/>
    <property type="match status" value="1"/>
</dbReference>
<dbReference type="CDD" id="cd07470">
    <property type="entry name" value="CYTH-like_mRNA_RTPase"/>
    <property type="match status" value="1"/>
</dbReference>
<feature type="compositionally biased region" description="Polar residues" evidence="9">
    <location>
        <begin position="280"/>
        <end position="293"/>
    </location>
</feature>
<keyword evidence="8" id="KW-0506">mRNA capping</keyword>
<dbReference type="PANTHER" id="PTHR28118:SF1">
    <property type="entry name" value="POLYNUCLEOTIDE 5'-TRIPHOSPHATASE CTL1-RELATED"/>
    <property type="match status" value="1"/>
</dbReference>
<feature type="compositionally biased region" description="Polar residues" evidence="9">
    <location>
        <begin position="93"/>
        <end position="103"/>
    </location>
</feature>
<comment type="cofactor">
    <cofactor evidence="1 8">
        <name>Mg(2+)</name>
        <dbReference type="ChEBI" id="CHEBI:18420"/>
    </cofactor>
</comment>
<dbReference type="OrthoDB" id="272147at2759"/>
<dbReference type="InParanoid" id="A0A1V8TMW6"/>
<feature type="compositionally biased region" description="Polar residues" evidence="9">
    <location>
        <begin position="66"/>
        <end position="83"/>
    </location>
</feature>
<dbReference type="GO" id="GO:0006370">
    <property type="term" value="P:7-methylguanosine mRNA capping"/>
    <property type="evidence" value="ECO:0007669"/>
    <property type="project" value="UniProtKB-UniRule"/>
</dbReference>
<dbReference type="InterPro" id="IPR033469">
    <property type="entry name" value="CYTH-like_dom_sf"/>
</dbReference>
<accession>A0A1V8TMW6</accession>
<feature type="compositionally biased region" description="Low complexity" evidence="9">
    <location>
        <begin position="146"/>
        <end position="163"/>
    </location>
</feature>
<feature type="region of interest" description="Disordered" evidence="9">
    <location>
        <begin position="1"/>
        <end position="293"/>
    </location>
</feature>
<dbReference type="InterPro" id="IPR037009">
    <property type="entry name" value="mRNA_triPase_Cet1_sf"/>
</dbReference>
<dbReference type="Proteomes" id="UP000192596">
    <property type="component" value="Unassembled WGS sequence"/>
</dbReference>
<comment type="similarity">
    <text evidence="3 8">Belongs to the fungal TPase family.</text>
</comment>
<dbReference type="EMBL" id="NAJO01000004">
    <property type="protein sequence ID" value="OQO12588.1"/>
    <property type="molecule type" value="Genomic_DNA"/>
</dbReference>
<keyword evidence="6 8" id="KW-0539">Nucleus</keyword>
<comment type="function">
    <text evidence="8">First step of mRNA capping. Converts the 5'-triphosphate end of a nascent mRNA chain into a diphosphate end.</text>
</comment>
<evidence type="ECO:0000256" key="5">
    <source>
        <dbReference type="ARBA" id="ARBA00022801"/>
    </source>
</evidence>
<evidence type="ECO:0000313" key="11">
    <source>
        <dbReference type="EMBL" id="OQO12588.1"/>
    </source>
</evidence>
<keyword evidence="5 8" id="KW-0378">Hydrolase</keyword>
<dbReference type="STRING" id="1507870.A0A1V8TMW6"/>
<dbReference type="SUPFAM" id="SSF55154">
    <property type="entry name" value="CYTH-like phosphatases"/>
    <property type="match status" value="1"/>
</dbReference>
<evidence type="ECO:0000256" key="4">
    <source>
        <dbReference type="ARBA" id="ARBA00022664"/>
    </source>
</evidence>